<name>A0A2I1DPC0_9PROT</name>
<evidence type="ECO:0000313" key="1">
    <source>
        <dbReference type="EMBL" id="PKY11717.1"/>
    </source>
</evidence>
<comment type="caution">
    <text evidence="1">The sequence shown here is derived from an EMBL/GenBank/DDBJ whole genome shotgun (WGS) entry which is preliminary data.</text>
</comment>
<organism evidence="1 2">
    <name type="scientific">Acidithiobacillus marinus</name>
    <dbReference type="NCBI Taxonomy" id="187490"/>
    <lineage>
        <taxon>Bacteria</taxon>
        <taxon>Pseudomonadati</taxon>
        <taxon>Pseudomonadota</taxon>
        <taxon>Acidithiobacillia</taxon>
        <taxon>Acidithiobacillales</taxon>
        <taxon>Acidithiobacillaceae</taxon>
        <taxon>Acidithiobacillus</taxon>
    </lineage>
</organism>
<gene>
    <name evidence="1" type="ORF">B1757_02705</name>
</gene>
<reference evidence="1 2" key="1">
    <citation type="submission" date="2017-03" db="EMBL/GenBank/DDBJ databases">
        <title>Draft genime sequence of the acidophilic sulfur-oxidizing bacterium Acidithiobacillus sp. SH, isolated from seawater.</title>
        <authorList>
            <person name="Sharmin S."/>
            <person name="Tokuhisa M."/>
            <person name="Kanao T."/>
            <person name="Kamimura K."/>
        </authorList>
    </citation>
    <scope>NUCLEOTIDE SEQUENCE [LARGE SCALE GENOMIC DNA]</scope>
    <source>
        <strain evidence="1 2">SH</strain>
    </source>
</reference>
<sequence>MQYAIAETDNGPRLVDSQGKIIQKSDVDRRVLHVLPKLYVDDPVLLRSLRPEHVRLSVIADQADLKHLQPSGDIQVTQCVPNKGYFIGGCQDTRYGWFVPLPDDIAVVDLVFHWEIESGHFCQRIEHEIQLNLLPGAYHTWSMDVSAWHRVHRFEPGKPPLVYQPTTPLWGVGFAAGRNVEVIDLSDDWDAFVYIESLDVPAIPFSDMAYVEGFQEKQLHEIHRQTVFTKNNEAHRENAVIEMPREIFVAAVRAAMDVPFGKDTEYPNGRCTEHPAMKILSDWWNARAPEHRCASFAMPWVRVEEDAEEYWCGYYETPNEPFAYFAQYKSANARVGDAILIEFMRQVTEADVRPHGHGLDVFLVNGTVAQTVGVTLEDIRSGACDEAWLSLEALRRFPGRFPEVWQALVEGVA</sequence>
<dbReference type="OrthoDB" id="6183604at2"/>
<evidence type="ECO:0000313" key="2">
    <source>
        <dbReference type="Proteomes" id="UP000234329"/>
    </source>
</evidence>
<protein>
    <submittedName>
        <fullName evidence="1">Uncharacterized protein</fullName>
    </submittedName>
</protein>
<proteinExistence type="predicted"/>
<dbReference type="Proteomes" id="UP000234329">
    <property type="component" value="Unassembled WGS sequence"/>
</dbReference>
<accession>A0A2I1DPC0</accession>
<keyword evidence="2" id="KW-1185">Reference proteome</keyword>
<dbReference type="RefSeq" id="WP_101536858.1">
    <property type="nucleotide sequence ID" value="NZ_MXAV01000007.1"/>
</dbReference>
<dbReference type="EMBL" id="MXAV01000007">
    <property type="protein sequence ID" value="PKY11717.1"/>
    <property type="molecule type" value="Genomic_DNA"/>
</dbReference>
<dbReference type="AlphaFoldDB" id="A0A2I1DPC0"/>
<dbReference type="InParanoid" id="A0A2I1DPC0"/>